<dbReference type="InterPro" id="IPR014001">
    <property type="entry name" value="Helicase_ATP-bd"/>
</dbReference>
<reference evidence="2 3" key="1">
    <citation type="submission" date="2013-07" db="EMBL/GenBank/DDBJ databases">
        <authorList>
            <person name="Weinstock G."/>
            <person name="Sodergren E."/>
            <person name="Wylie T."/>
            <person name="Fulton L."/>
            <person name="Fulton R."/>
            <person name="Fronick C."/>
            <person name="O'Laughlin M."/>
            <person name="Godfrey J."/>
            <person name="Miner T."/>
            <person name="Herter B."/>
            <person name="Appelbaum E."/>
            <person name="Cordes M."/>
            <person name="Lek S."/>
            <person name="Wollam A."/>
            <person name="Pepin K.H."/>
            <person name="Palsikar V.B."/>
            <person name="Mitreva M."/>
            <person name="Wilson R.K."/>
        </authorList>
    </citation>
    <scope>NUCLEOTIDE SEQUENCE [LARGE SCALE GENOMIC DNA]</scope>
    <source>
        <strain evidence="2 3">ATCC 27760</strain>
    </source>
</reference>
<comment type="caution">
    <text evidence="2">The sequence shown here is derived from an EMBL/GenBank/DDBJ whole genome shotgun (WGS) entry which is preliminary data.</text>
</comment>
<dbReference type="HOGENOM" id="CLU_029251_0_0_9"/>
<proteinExistence type="predicted"/>
<dbReference type="eggNOG" id="COG0553">
    <property type="taxonomic scope" value="Bacteria"/>
</dbReference>
<evidence type="ECO:0000259" key="1">
    <source>
        <dbReference type="PROSITE" id="PS51192"/>
    </source>
</evidence>
<dbReference type="Pfam" id="PF00176">
    <property type="entry name" value="SNF2-rel_dom"/>
    <property type="match status" value="1"/>
</dbReference>
<dbReference type="CDD" id="cd18013">
    <property type="entry name" value="DEXQc_bact_SNF2"/>
    <property type="match status" value="1"/>
</dbReference>
<evidence type="ECO:0000313" key="2">
    <source>
        <dbReference type="EMBL" id="ERJ91276.1"/>
    </source>
</evidence>
<dbReference type="InterPro" id="IPR027417">
    <property type="entry name" value="P-loop_NTPase"/>
</dbReference>
<dbReference type="PANTHER" id="PTHR10799">
    <property type="entry name" value="SNF2/RAD54 HELICASE FAMILY"/>
    <property type="match status" value="1"/>
</dbReference>
<organism evidence="2 3">
    <name type="scientific">Ruminococcus callidus ATCC 27760</name>
    <dbReference type="NCBI Taxonomy" id="411473"/>
    <lineage>
        <taxon>Bacteria</taxon>
        <taxon>Bacillati</taxon>
        <taxon>Bacillota</taxon>
        <taxon>Clostridia</taxon>
        <taxon>Eubacteriales</taxon>
        <taxon>Oscillospiraceae</taxon>
        <taxon>Ruminococcus</taxon>
    </lineage>
</organism>
<dbReference type="Proteomes" id="UP000016662">
    <property type="component" value="Unassembled WGS sequence"/>
</dbReference>
<sequence>MQYSPHDYQKYAIDFIETHPEAAVLLECGLGKTSITLTALNDMMFDSFDVRKVLVIAPIRVCKNAWAAEIGKWDHLKGLTYSLVLGTRDQRLAALRKKADLYIINRENVQWLIEDSGMPFDFDMVVIDELSSFKNHQSKRFKALRKVRPFVKRIIGLTGTPCSNGLMDLWAQFRLLDKGERLGKRIGQYRDAYFTPDWNGFTYTPRKGVEKEIYGKIADISISMKTTDHLRMPELLSVSDPVRLSEEEYEAYKQMESDYVLPVQDEDISAANAAVLCGKLVQLASGCIYSDDGNIIELHERKLDALEDLLEAQNGKPALVAYWYKHERDRICKRFDCREIKTDKDIANWNAGKIPVALIQPSSAGHGLNLQDGGSTIIWYTLPWSLELYQQTNARLWRQGQRAESVVIQHLMTVNTIDEEIMKALQSKDRTQSAMMRAVKARFK</sequence>
<dbReference type="Pfam" id="PF00271">
    <property type="entry name" value="Helicase_C"/>
    <property type="match status" value="1"/>
</dbReference>
<dbReference type="SUPFAM" id="SSF52540">
    <property type="entry name" value="P-loop containing nucleoside triphosphate hydrolases"/>
    <property type="match status" value="2"/>
</dbReference>
<dbReference type="RefSeq" id="WP_021680787.1">
    <property type="nucleotide sequence ID" value="NZ_KI260306.1"/>
</dbReference>
<protein>
    <submittedName>
        <fullName evidence="2">Protein, SNF2 family</fullName>
    </submittedName>
</protein>
<name>U2JYA2_9FIRM</name>
<feature type="domain" description="Helicase ATP-binding" evidence="1">
    <location>
        <begin position="13"/>
        <end position="179"/>
    </location>
</feature>
<dbReference type="SMART" id="SM00487">
    <property type="entry name" value="DEXDc"/>
    <property type="match status" value="1"/>
</dbReference>
<dbReference type="OrthoDB" id="9760715at2"/>
<dbReference type="EMBL" id="AWVF01000321">
    <property type="protein sequence ID" value="ERJ91276.1"/>
    <property type="molecule type" value="Genomic_DNA"/>
</dbReference>
<dbReference type="STRING" id="411473.RUMCAL_02615"/>
<accession>U2JYA2</accession>
<dbReference type="PATRIC" id="fig|411473.3.peg.2187"/>
<dbReference type="GO" id="GO:0005524">
    <property type="term" value="F:ATP binding"/>
    <property type="evidence" value="ECO:0007669"/>
    <property type="project" value="InterPro"/>
</dbReference>
<dbReference type="InterPro" id="IPR038718">
    <property type="entry name" value="SNF2-like_sf"/>
</dbReference>
<dbReference type="AlphaFoldDB" id="U2JYA2"/>
<dbReference type="PROSITE" id="PS51192">
    <property type="entry name" value="HELICASE_ATP_BIND_1"/>
    <property type="match status" value="1"/>
</dbReference>
<gene>
    <name evidence="2" type="ORF">RUMCAL_02615</name>
</gene>
<evidence type="ECO:0000313" key="3">
    <source>
        <dbReference type="Proteomes" id="UP000016662"/>
    </source>
</evidence>
<dbReference type="Gene3D" id="3.40.50.300">
    <property type="entry name" value="P-loop containing nucleotide triphosphate hydrolases"/>
    <property type="match status" value="1"/>
</dbReference>
<dbReference type="InterPro" id="IPR000330">
    <property type="entry name" value="SNF2_N"/>
</dbReference>
<keyword evidence="3" id="KW-1185">Reference proteome</keyword>
<dbReference type="InterPro" id="IPR001650">
    <property type="entry name" value="Helicase_C-like"/>
</dbReference>
<dbReference type="Gene3D" id="3.40.50.10810">
    <property type="entry name" value="Tandem AAA-ATPase domain"/>
    <property type="match status" value="1"/>
</dbReference>